<dbReference type="EMBL" id="JANPWZ010001143">
    <property type="protein sequence ID" value="KAJ3568364.1"/>
    <property type="molecule type" value="Genomic_DNA"/>
</dbReference>
<comment type="caution">
    <text evidence="1">The sequence shown here is derived from an EMBL/GenBank/DDBJ whole genome shotgun (WGS) entry which is preliminary data.</text>
</comment>
<dbReference type="AlphaFoldDB" id="A0A9W8NCV4"/>
<reference evidence="1" key="1">
    <citation type="submission" date="2022-07" db="EMBL/GenBank/DDBJ databases">
        <title>Genome Sequence of Xylaria arbuscula.</title>
        <authorList>
            <person name="Buettner E."/>
        </authorList>
    </citation>
    <scope>NUCLEOTIDE SEQUENCE</scope>
    <source>
        <strain evidence="1">VT107</strain>
    </source>
</reference>
<keyword evidence="2" id="KW-1185">Reference proteome</keyword>
<accession>A0A9W8NCV4</accession>
<evidence type="ECO:0000313" key="1">
    <source>
        <dbReference type="EMBL" id="KAJ3568364.1"/>
    </source>
</evidence>
<gene>
    <name evidence="1" type="ORF">NPX13_g6447</name>
</gene>
<dbReference type="Proteomes" id="UP001148614">
    <property type="component" value="Unassembled WGS sequence"/>
</dbReference>
<sequence length="126" mass="13387">MTNNIPLGGLPATPHIEVCVNEMAGDKTLITGKCVSMQLRSSNTTTLGEAVSIDIKFPGRGNTDQDPCLGPPMIGPVQMEAILCDVLCKNDACLVADQGADVLIGVYYNTVIQRLSSNAFVYNQPC</sequence>
<evidence type="ECO:0000313" key="2">
    <source>
        <dbReference type="Proteomes" id="UP001148614"/>
    </source>
</evidence>
<proteinExistence type="predicted"/>
<protein>
    <submittedName>
        <fullName evidence="1">Uncharacterized protein</fullName>
    </submittedName>
</protein>
<name>A0A9W8NCV4_9PEZI</name>
<organism evidence="1 2">
    <name type="scientific">Xylaria arbuscula</name>
    <dbReference type="NCBI Taxonomy" id="114810"/>
    <lineage>
        <taxon>Eukaryota</taxon>
        <taxon>Fungi</taxon>
        <taxon>Dikarya</taxon>
        <taxon>Ascomycota</taxon>
        <taxon>Pezizomycotina</taxon>
        <taxon>Sordariomycetes</taxon>
        <taxon>Xylariomycetidae</taxon>
        <taxon>Xylariales</taxon>
        <taxon>Xylariaceae</taxon>
        <taxon>Xylaria</taxon>
    </lineage>
</organism>